<feature type="transmembrane region" description="Helical" evidence="2">
    <location>
        <begin position="20"/>
        <end position="41"/>
    </location>
</feature>
<dbReference type="Gene3D" id="3.40.50.720">
    <property type="entry name" value="NAD(P)-binding Rossmann-like Domain"/>
    <property type="match status" value="2"/>
</dbReference>
<dbReference type="InterPro" id="IPR036721">
    <property type="entry name" value="RCK_C_sf"/>
</dbReference>
<accession>A0A1G7C0X9</accession>
<dbReference type="GO" id="GO:0005886">
    <property type="term" value="C:plasma membrane"/>
    <property type="evidence" value="ECO:0007669"/>
    <property type="project" value="UniProtKB-SubCell"/>
</dbReference>
<gene>
    <name evidence="5" type="ORF">SAMN05661003_10831</name>
</gene>
<evidence type="ECO:0000256" key="1">
    <source>
        <dbReference type="ARBA" id="ARBA00004651"/>
    </source>
</evidence>
<dbReference type="STRING" id="57664.SAMN05661003_10831"/>
<evidence type="ECO:0000256" key="2">
    <source>
        <dbReference type="SAM" id="Phobius"/>
    </source>
</evidence>
<dbReference type="InterPro" id="IPR050721">
    <property type="entry name" value="Trk_Ktr_HKT_K-transport"/>
</dbReference>
<dbReference type="SUPFAM" id="SSF51735">
    <property type="entry name" value="NAD(P)-binding Rossmann-fold domains"/>
    <property type="match status" value="2"/>
</dbReference>
<feature type="domain" description="RCK C-terminal" evidence="4">
    <location>
        <begin position="263"/>
        <end position="347"/>
    </location>
</feature>
<evidence type="ECO:0000313" key="6">
    <source>
        <dbReference type="Proteomes" id="UP000243205"/>
    </source>
</evidence>
<dbReference type="PANTHER" id="PTHR43833:SF9">
    <property type="entry name" value="POTASSIUM CHANNEL PROTEIN YUGO-RELATED"/>
    <property type="match status" value="1"/>
</dbReference>
<dbReference type="InterPro" id="IPR036291">
    <property type="entry name" value="NAD(P)-bd_dom_sf"/>
</dbReference>
<keyword evidence="2" id="KW-1133">Transmembrane helix</keyword>
<evidence type="ECO:0000259" key="3">
    <source>
        <dbReference type="PROSITE" id="PS51201"/>
    </source>
</evidence>
<dbReference type="InterPro" id="IPR003148">
    <property type="entry name" value="RCK_N"/>
</dbReference>
<dbReference type="Gene3D" id="3.30.70.1450">
    <property type="entry name" value="Regulator of K+ conductance, C-terminal domain"/>
    <property type="match status" value="2"/>
</dbReference>
<keyword evidence="2" id="KW-0472">Membrane</keyword>
<dbReference type="EMBL" id="FNAQ01000008">
    <property type="protein sequence ID" value="SDE33014.1"/>
    <property type="molecule type" value="Genomic_DNA"/>
</dbReference>
<feature type="transmembrane region" description="Helical" evidence="2">
    <location>
        <begin position="53"/>
        <end position="71"/>
    </location>
</feature>
<dbReference type="AlphaFoldDB" id="A0A1G7C0X9"/>
<sequence>MKSFAAELAYFVRGRARQNLKVLALYGLFLLVLILLYASLFRYLMLELEGREYSFIAGIYWTITVMTTLGFGDITFHSDTGFIFATLVTLSGVIFLLIILPFGLVSLFLAPWIEQRLRYRPTYELAASTSGHILIFGIDPIIRAFIRKLQARNLLFVVVTDNYDQALMLEEQEGFKVVYGAPTDAQVLRGLRVKTARYVVANLSDPENANVCLTLRSLCQTPVVTLVRDSDHQELLRLAGANQVIALPRILGRFLATRATTHGAMAHVLDSFGALQIAEIPLYGTPFAGKTLAESAIRQQTGLSVIGLWRRGQLSLPTPDSILAPDSLALLAGSREQLQALELLIGNPTADDLVFVLGHGRIGCAAATFLERKPVPFVLIDQRRSTSCRKHVPVYGDATDRETLQKAGFDRASGVIVTTNDDNTNVFLTLASRHLNPHIRIVARANQDENIDQLYAAGADFVVSNASVGATILMNLLDRKESAFLSEGMHLFRRPVPTELIGKTLEASRLRPELGCSVVALKNAADEMNTTPEPKTLLQADLTLLLIGSAEQEKAFDRRYPRTENA</sequence>
<dbReference type="RefSeq" id="WP_092078337.1">
    <property type="nucleotide sequence ID" value="NZ_CALFZY010000008.1"/>
</dbReference>
<dbReference type="PRINTS" id="PR00169">
    <property type="entry name" value="KCHANNEL"/>
</dbReference>
<dbReference type="GO" id="GO:0006813">
    <property type="term" value="P:potassium ion transport"/>
    <property type="evidence" value="ECO:0007669"/>
    <property type="project" value="InterPro"/>
</dbReference>
<dbReference type="Pfam" id="PF02254">
    <property type="entry name" value="TrkA_N"/>
    <property type="match status" value="2"/>
</dbReference>
<feature type="transmembrane region" description="Helical" evidence="2">
    <location>
        <begin position="83"/>
        <end position="113"/>
    </location>
</feature>
<dbReference type="Gene3D" id="1.10.287.70">
    <property type="match status" value="1"/>
</dbReference>
<keyword evidence="2" id="KW-0812">Transmembrane</keyword>
<comment type="subcellular location">
    <subcellularLocation>
        <location evidence="1">Cell membrane</location>
        <topology evidence="1">Multi-pass membrane protein</topology>
    </subcellularLocation>
</comment>
<dbReference type="OrthoDB" id="9799090at2"/>
<dbReference type="Proteomes" id="UP000243205">
    <property type="component" value="Unassembled WGS sequence"/>
</dbReference>
<dbReference type="PROSITE" id="PS51201">
    <property type="entry name" value="RCK_N"/>
    <property type="match status" value="2"/>
</dbReference>
<proteinExistence type="predicted"/>
<dbReference type="InterPro" id="IPR006037">
    <property type="entry name" value="RCK_C"/>
</dbReference>
<protein>
    <submittedName>
        <fullName evidence="5">Trk K+ transport system, NAD-binding component</fullName>
    </submittedName>
</protein>
<organism evidence="5 6">
    <name type="scientific">Desulfuromonas thiophila</name>
    <dbReference type="NCBI Taxonomy" id="57664"/>
    <lineage>
        <taxon>Bacteria</taxon>
        <taxon>Pseudomonadati</taxon>
        <taxon>Thermodesulfobacteriota</taxon>
        <taxon>Desulfuromonadia</taxon>
        <taxon>Desulfuromonadales</taxon>
        <taxon>Desulfuromonadaceae</taxon>
        <taxon>Desulfuromonas</taxon>
    </lineage>
</organism>
<dbReference type="GO" id="GO:0008324">
    <property type="term" value="F:monoatomic cation transmembrane transporter activity"/>
    <property type="evidence" value="ECO:0007669"/>
    <property type="project" value="InterPro"/>
</dbReference>
<dbReference type="InterPro" id="IPR013099">
    <property type="entry name" value="K_chnl_dom"/>
</dbReference>
<dbReference type="PANTHER" id="PTHR43833">
    <property type="entry name" value="POTASSIUM CHANNEL PROTEIN 2-RELATED-RELATED"/>
    <property type="match status" value="1"/>
</dbReference>
<reference evidence="6" key="1">
    <citation type="submission" date="2016-10" db="EMBL/GenBank/DDBJ databases">
        <authorList>
            <person name="Varghese N."/>
            <person name="Submissions S."/>
        </authorList>
    </citation>
    <scope>NUCLEOTIDE SEQUENCE [LARGE SCALE GENOMIC DNA]</scope>
    <source>
        <strain evidence="6">DSM 8987</strain>
    </source>
</reference>
<dbReference type="SUPFAM" id="SSF81324">
    <property type="entry name" value="Voltage-gated potassium channels"/>
    <property type="match status" value="1"/>
</dbReference>
<dbReference type="SUPFAM" id="SSF116726">
    <property type="entry name" value="TrkA C-terminal domain-like"/>
    <property type="match status" value="2"/>
</dbReference>
<keyword evidence="6" id="KW-1185">Reference proteome</keyword>
<dbReference type="PROSITE" id="PS51202">
    <property type="entry name" value="RCK_C"/>
    <property type="match status" value="2"/>
</dbReference>
<dbReference type="Pfam" id="PF07885">
    <property type="entry name" value="Ion_trans_2"/>
    <property type="match status" value="1"/>
</dbReference>
<evidence type="ECO:0000259" key="4">
    <source>
        <dbReference type="PROSITE" id="PS51202"/>
    </source>
</evidence>
<feature type="domain" description="RCK C-terminal" evidence="4">
    <location>
        <begin position="477"/>
        <end position="562"/>
    </location>
</feature>
<feature type="domain" description="RCK N-terminal" evidence="3">
    <location>
        <begin position="351"/>
        <end position="464"/>
    </location>
</feature>
<feature type="domain" description="RCK N-terminal" evidence="3">
    <location>
        <begin position="130"/>
        <end position="246"/>
    </location>
</feature>
<dbReference type="Pfam" id="PF02080">
    <property type="entry name" value="TrkA_C"/>
    <property type="match status" value="2"/>
</dbReference>
<name>A0A1G7C0X9_9BACT</name>
<evidence type="ECO:0000313" key="5">
    <source>
        <dbReference type="EMBL" id="SDE33014.1"/>
    </source>
</evidence>